<feature type="domain" description="Solute-binding protein family 5" evidence="6">
    <location>
        <begin position="125"/>
        <end position="515"/>
    </location>
</feature>
<dbReference type="Pfam" id="PF00496">
    <property type="entry name" value="SBP_bac_5"/>
    <property type="match status" value="1"/>
</dbReference>
<dbReference type="Gene3D" id="3.90.76.10">
    <property type="entry name" value="Dipeptide-binding Protein, Domain 1"/>
    <property type="match status" value="1"/>
</dbReference>
<accession>G9X1P3</accession>
<dbReference type="InterPro" id="IPR030678">
    <property type="entry name" value="Peptide/Ni-bd"/>
</dbReference>
<evidence type="ECO:0000256" key="5">
    <source>
        <dbReference type="SAM" id="SignalP"/>
    </source>
</evidence>
<dbReference type="PROSITE" id="PS51257">
    <property type="entry name" value="PROKAR_LIPOPROTEIN"/>
    <property type="match status" value="1"/>
</dbReference>
<dbReference type="SUPFAM" id="SSF53850">
    <property type="entry name" value="Periplasmic binding protein-like II"/>
    <property type="match status" value="1"/>
</dbReference>
<feature type="chain" id="PRO_5003528385" description="Solute-binding protein family 5 domain-containing protein" evidence="5">
    <location>
        <begin position="24"/>
        <end position="613"/>
    </location>
</feature>
<dbReference type="PIRSF" id="PIRSF002741">
    <property type="entry name" value="MppA"/>
    <property type="match status" value="1"/>
</dbReference>
<reference evidence="7 8" key="1">
    <citation type="submission" date="2011-08" db="EMBL/GenBank/DDBJ databases">
        <title>The Genome Sequence of Eubacteriaceae bacterium ACC19a.</title>
        <authorList>
            <consortium name="The Broad Institute Genome Sequencing Platform"/>
            <person name="Earl A."/>
            <person name="Ward D."/>
            <person name="Feldgarden M."/>
            <person name="Gevers D."/>
            <person name="Sizova M."/>
            <person name="Hazen A."/>
            <person name="Epstein S."/>
            <person name="Young S.K."/>
            <person name="Zeng Q."/>
            <person name="Gargeya S."/>
            <person name="Fitzgerald M."/>
            <person name="Haas B."/>
            <person name="Abouelleil A."/>
            <person name="Alvarado L."/>
            <person name="Arachchi H.M."/>
            <person name="Berlin A."/>
            <person name="Brown A."/>
            <person name="Chapman S.B."/>
            <person name="Chen Z."/>
            <person name="Dunbar C."/>
            <person name="Freedman E."/>
            <person name="Gearin G."/>
            <person name="Gellesch M."/>
            <person name="Goldberg J."/>
            <person name="Griggs A."/>
            <person name="Gujja S."/>
            <person name="Heiman D."/>
            <person name="Howarth C."/>
            <person name="Larson L."/>
            <person name="Lui A."/>
            <person name="MacDonald P.J.P."/>
            <person name="Montmayeur A."/>
            <person name="Murphy C."/>
            <person name="Neiman D."/>
            <person name="Pearson M."/>
            <person name="Priest M."/>
            <person name="Roberts A."/>
            <person name="Saif S."/>
            <person name="Shea T."/>
            <person name="Shenoy N."/>
            <person name="Sisk P."/>
            <person name="Stolte C."/>
            <person name="Sykes S."/>
            <person name="Wortman J."/>
            <person name="Nusbaum C."/>
            <person name="Birren B."/>
        </authorList>
    </citation>
    <scope>NUCLEOTIDE SEQUENCE [LARGE SCALE GENOMIC DNA]</scope>
    <source>
        <strain evidence="7 8">ACC19a</strain>
    </source>
</reference>
<keyword evidence="2" id="KW-0813">Transport</keyword>
<organism evidence="7 8">
    <name type="scientific">Peptoanaerobacter stomatis</name>
    <dbReference type="NCBI Taxonomy" id="796937"/>
    <lineage>
        <taxon>Bacteria</taxon>
        <taxon>Bacillati</taxon>
        <taxon>Bacillota</taxon>
        <taxon>Clostridia</taxon>
        <taxon>Peptostreptococcales</taxon>
        <taxon>Filifactoraceae</taxon>
        <taxon>Peptoanaerobacter</taxon>
    </lineage>
</organism>
<dbReference type="PANTHER" id="PTHR30290:SF9">
    <property type="entry name" value="OLIGOPEPTIDE-BINDING PROTEIN APPA"/>
    <property type="match status" value="1"/>
</dbReference>
<proteinExistence type="inferred from homology"/>
<dbReference type="PATRIC" id="fig|796937.3.peg.1537"/>
<name>G9X1P3_9FIRM</name>
<evidence type="ECO:0000313" key="7">
    <source>
        <dbReference type="EMBL" id="EHL13016.1"/>
    </source>
</evidence>
<evidence type="ECO:0000259" key="6">
    <source>
        <dbReference type="Pfam" id="PF00496"/>
    </source>
</evidence>
<comment type="caution">
    <text evidence="7">The sequence shown here is derived from an EMBL/GenBank/DDBJ whole genome shotgun (WGS) entry which is preliminary data.</text>
</comment>
<dbReference type="GO" id="GO:0043190">
    <property type="term" value="C:ATP-binding cassette (ABC) transporter complex"/>
    <property type="evidence" value="ECO:0007669"/>
    <property type="project" value="InterPro"/>
</dbReference>
<sequence>MKKKWFKGIATAIALTMTLTACGSPSATPDKKEETADKKEETAKSSSSIEEKYPGLIENEGEAVDGGTLKVGLVSDSPFKGIFNGYLYTDNTDNVIMKYTMDGAFPIDADFKLIADSDETPIKLNIDKEAKTVSYTINPKFKWSNGDPVTTADIVKSYEIVANQQYIMAAKSARYDSDMKVIEGIEDYNEGKVDKISGLEVIDDANMKIHVKQLTPNMLWGGGFVSEFVNAKQYEGIAMDKITESDALRKNPLSYGPYVIKDIIQGEKVIFEANPYYYKGEPKVKKVEIEIVPPSQQVAAMQAGKYDLLFEAQADVFPQLEELDNIKIATRMDLYMSYLGFKQGKWDSSNNKVIADPNAKMNDVNLKKAMAYAIDNNALGEKFYNGLRFNAVSPIPPVFSTLHDPEMTGYEYDLEKAKSLLEEAGYKDVNGDGVREGKDGKEFKINFAMMSGSEIQEPLSQYYMQQWKEIGLDVELVDGRLLDFNIFYDRLTADDPAIDAFMAAFGLASDPNPSGLYGSEAPFNLSRYTSQTLDDSLKALGTEEAMDPEKMPALYHNFEKVFFDEAPSIPQTNRVEFLPVNKRVKMYNFRHDDASGFDWSKVELTAAEPIAAK</sequence>
<dbReference type="CDD" id="cd08510">
    <property type="entry name" value="PBP2_Lactococcal_OppA_like"/>
    <property type="match status" value="1"/>
</dbReference>
<evidence type="ECO:0000256" key="1">
    <source>
        <dbReference type="ARBA" id="ARBA00005695"/>
    </source>
</evidence>
<dbReference type="HOGENOM" id="CLU_017028_8_0_9"/>
<feature type="compositionally biased region" description="Basic and acidic residues" evidence="4">
    <location>
        <begin position="29"/>
        <end position="51"/>
    </location>
</feature>
<gene>
    <name evidence="7" type="ORF">HMPREF9629_00316</name>
</gene>
<evidence type="ECO:0000313" key="8">
    <source>
        <dbReference type="Proteomes" id="UP000006437"/>
    </source>
</evidence>
<dbReference type="PANTHER" id="PTHR30290">
    <property type="entry name" value="PERIPLASMIC BINDING COMPONENT OF ABC TRANSPORTER"/>
    <property type="match status" value="1"/>
</dbReference>
<dbReference type="GO" id="GO:1904680">
    <property type="term" value="F:peptide transmembrane transporter activity"/>
    <property type="evidence" value="ECO:0007669"/>
    <property type="project" value="TreeGrafter"/>
</dbReference>
<dbReference type="Gene3D" id="3.40.190.10">
    <property type="entry name" value="Periplasmic binding protein-like II"/>
    <property type="match status" value="1"/>
</dbReference>
<comment type="similarity">
    <text evidence="1">Belongs to the bacterial solute-binding protein 5 family.</text>
</comment>
<dbReference type="InterPro" id="IPR039424">
    <property type="entry name" value="SBP_5"/>
</dbReference>
<evidence type="ECO:0000256" key="3">
    <source>
        <dbReference type="ARBA" id="ARBA00022729"/>
    </source>
</evidence>
<dbReference type="InterPro" id="IPR000914">
    <property type="entry name" value="SBP_5_dom"/>
</dbReference>
<dbReference type="Gene3D" id="3.10.105.10">
    <property type="entry name" value="Dipeptide-binding Protein, Domain 3"/>
    <property type="match status" value="1"/>
</dbReference>
<dbReference type="AlphaFoldDB" id="G9X1P3"/>
<keyword evidence="3 5" id="KW-0732">Signal</keyword>
<dbReference type="GO" id="GO:0042597">
    <property type="term" value="C:periplasmic space"/>
    <property type="evidence" value="ECO:0007669"/>
    <property type="project" value="UniProtKB-ARBA"/>
</dbReference>
<dbReference type="Proteomes" id="UP000006437">
    <property type="component" value="Unassembled WGS sequence"/>
</dbReference>
<dbReference type="RefSeq" id="WP_009524553.1">
    <property type="nucleotide sequence ID" value="NZ_JH414547.1"/>
</dbReference>
<evidence type="ECO:0000256" key="4">
    <source>
        <dbReference type="SAM" id="MobiDB-lite"/>
    </source>
</evidence>
<dbReference type="EMBL" id="AFZE01000045">
    <property type="protein sequence ID" value="EHL13016.1"/>
    <property type="molecule type" value="Genomic_DNA"/>
</dbReference>
<feature type="region of interest" description="Disordered" evidence="4">
    <location>
        <begin position="23"/>
        <end position="51"/>
    </location>
</feature>
<dbReference type="GO" id="GO:0015833">
    <property type="term" value="P:peptide transport"/>
    <property type="evidence" value="ECO:0007669"/>
    <property type="project" value="TreeGrafter"/>
</dbReference>
<dbReference type="BioCyc" id="EBAC796937-HMP:GMGH-316-MONOMER"/>
<feature type="signal peptide" evidence="5">
    <location>
        <begin position="1"/>
        <end position="23"/>
    </location>
</feature>
<protein>
    <recommendedName>
        <fullName evidence="6">Solute-binding protein family 5 domain-containing protein</fullName>
    </recommendedName>
</protein>
<evidence type="ECO:0000256" key="2">
    <source>
        <dbReference type="ARBA" id="ARBA00022448"/>
    </source>
</evidence>